<dbReference type="Gene3D" id="1.20.144.10">
    <property type="entry name" value="Phosphatidic acid phosphatase type 2/haloperoxidase"/>
    <property type="match status" value="1"/>
</dbReference>
<dbReference type="SUPFAM" id="SSF48317">
    <property type="entry name" value="Acid phosphatase/Vanadium-dependent haloperoxidase"/>
    <property type="match status" value="1"/>
</dbReference>
<dbReference type="OrthoDB" id="5289372at2"/>
<evidence type="ECO:0000313" key="4">
    <source>
        <dbReference type="Proteomes" id="UP000248627"/>
    </source>
</evidence>
<dbReference type="InterPro" id="IPR000326">
    <property type="entry name" value="PAP2/HPO"/>
</dbReference>
<feature type="transmembrane region" description="Helical" evidence="1">
    <location>
        <begin position="99"/>
        <end position="117"/>
    </location>
</feature>
<keyword evidence="4" id="KW-1185">Reference proteome</keyword>
<dbReference type="AlphaFoldDB" id="A0A2W2DEV3"/>
<keyword evidence="1" id="KW-0812">Transmembrane</keyword>
<proteinExistence type="predicted"/>
<evidence type="ECO:0000313" key="3">
    <source>
        <dbReference type="EMBL" id="PZF99289.1"/>
    </source>
</evidence>
<organism evidence="3 4">
    <name type="scientific">Micromonospora endophytica</name>
    <dbReference type="NCBI Taxonomy" id="515350"/>
    <lineage>
        <taxon>Bacteria</taxon>
        <taxon>Bacillati</taxon>
        <taxon>Actinomycetota</taxon>
        <taxon>Actinomycetes</taxon>
        <taxon>Micromonosporales</taxon>
        <taxon>Micromonosporaceae</taxon>
        <taxon>Micromonospora</taxon>
    </lineage>
</organism>
<dbReference type="InterPro" id="IPR036938">
    <property type="entry name" value="PAP2/HPO_sf"/>
</dbReference>
<dbReference type="Pfam" id="PF01569">
    <property type="entry name" value="PAP2"/>
    <property type="match status" value="1"/>
</dbReference>
<keyword evidence="1" id="KW-0472">Membrane</keyword>
<name>A0A2W2DEV3_9ACTN</name>
<accession>A0A2W2DEV3</accession>
<keyword evidence="1" id="KW-1133">Transmembrane helix</keyword>
<reference evidence="3 4" key="1">
    <citation type="submission" date="2018-01" db="EMBL/GenBank/DDBJ databases">
        <title>Draft genome sequence of Jishengella endophytica.</title>
        <authorList>
            <person name="Sahin N."/>
            <person name="Ay H."/>
            <person name="Saygin H."/>
        </authorList>
    </citation>
    <scope>NUCLEOTIDE SEQUENCE [LARGE SCALE GENOMIC DNA]</scope>
    <source>
        <strain evidence="3 4">DSM 45430</strain>
    </source>
</reference>
<gene>
    <name evidence="3" type="ORF">C1I93_06360</name>
</gene>
<feature type="transmembrane region" description="Helical" evidence="1">
    <location>
        <begin position="191"/>
        <end position="209"/>
    </location>
</feature>
<dbReference type="RefSeq" id="WP_111242304.1">
    <property type="nucleotide sequence ID" value="NZ_AP023358.1"/>
</dbReference>
<dbReference type="Proteomes" id="UP000248627">
    <property type="component" value="Unassembled WGS sequence"/>
</dbReference>
<sequence length="254" mass="27945">MREKTTVRRKLRPAPVRPAGWWFDALLLAGFVAITALLAAGHLLALDLAVSEWAFAHVPAPLYWTARAFNLLGQGGGLLLPLSGGLAVAVAWRRRTVRPFLLVGGAFLITTLTIGPLKLWTDRAAPTASVKEPFLPLDQAVRIFHHQLPPDAYSMSYPSGHVANAIVWYGVIALLLAALTGDRLPVGLYRLVRYAPPAILLVTTTYLNFHWLTDGLAALLLGLLLDRALHRVPWDDLPLPGRLRNWGEPFTRQP</sequence>
<feature type="domain" description="Phosphatidic acid phosphatase type 2/haloperoxidase" evidence="2">
    <location>
        <begin position="101"/>
        <end position="235"/>
    </location>
</feature>
<dbReference type="EMBL" id="POTX01000026">
    <property type="protein sequence ID" value="PZF99289.1"/>
    <property type="molecule type" value="Genomic_DNA"/>
</dbReference>
<comment type="caution">
    <text evidence="3">The sequence shown here is derived from an EMBL/GenBank/DDBJ whole genome shotgun (WGS) entry which is preliminary data.</text>
</comment>
<feature type="transmembrane region" description="Helical" evidence="1">
    <location>
        <begin position="71"/>
        <end position="92"/>
    </location>
</feature>
<feature type="transmembrane region" description="Helical" evidence="1">
    <location>
        <begin position="21"/>
        <end position="45"/>
    </location>
</feature>
<protein>
    <submittedName>
        <fullName evidence="3">PA-phosphatase</fullName>
    </submittedName>
</protein>
<feature type="transmembrane region" description="Helical" evidence="1">
    <location>
        <begin position="161"/>
        <end position="179"/>
    </location>
</feature>
<evidence type="ECO:0000256" key="1">
    <source>
        <dbReference type="SAM" id="Phobius"/>
    </source>
</evidence>
<evidence type="ECO:0000259" key="2">
    <source>
        <dbReference type="Pfam" id="PF01569"/>
    </source>
</evidence>